<dbReference type="InterPro" id="IPR016161">
    <property type="entry name" value="Ald_DH/histidinol_DH"/>
</dbReference>
<dbReference type="EMBL" id="BSFE01000009">
    <property type="protein sequence ID" value="GLK53243.1"/>
    <property type="molecule type" value="Genomic_DNA"/>
</dbReference>
<name>A0A9W6INH0_9PROT</name>
<dbReference type="InterPro" id="IPR016163">
    <property type="entry name" value="Ald_DH_C"/>
</dbReference>
<gene>
    <name evidence="4" type="ORF">GCM10017621_27510</name>
</gene>
<dbReference type="GO" id="GO:0003842">
    <property type="term" value="F:L-glutamate gamma-semialdehyde dehydrogenase activity"/>
    <property type="evidence" value="ECO:0007669"/>
    <property type="project" value="TreeGrafter"/>
</dbReference>
<evidence type="ECO:0000259" key="3">
    <source>
        <dbReference type="Pfam" id="PF00171"/>
    </source>
</evidence>
<sequence length="571" mass="60929">MASSTARALYEQHKPHLEAGLAACASRAYWSPFVESPSGKLHAPGRAEEGLARFQALLGKPYDLGQPGETGRIGHEVSPYTGQPLGIDYPDCDPDVLFAAARRAMKDWQALDAEERAGVCFEMAFALEEQAFANAHATMHTAGQAYLMAFSGSGANALDRGVEALVYACKALRDVPASAGWSKSFGRGGVVSLDKSYRTRGRGVAVVVCCATFPLWNAYPAVFANLMTGNPVILKPHPNGILPVAMAVKRMRETLVKAGLDPDMVLMAADEREAPVTIALLEHPDCAIIDYTGSQRFGLWIEQNCRDRLVYTETAGCNGVVMESLADPDGMIGGLANGFCGFSAQMCTSPQNVHIPADGVGLPGGGSMSFEAFGQALADTIAARTADPARAAALCGAVQAQQSLDILADIRSRVLAAGGRVVLESRAYVHPDFPDARTATPLVVEVDASQTELFGEELFAPVCFLIREPDRDAALAHAAELARTRGAISSYLYSSDRDFIGQAQDAFTDAGASLWINMDQRMPINFAAAYSDYHVTGLNPAGNACLADLAFVAQRFRIVQFREPRPAEAAQ</sequence>
<keyword evidence="2" id="KW-0520">NAD</keyword>
<dbReference type="Pfam" id="PF00171">
    <property type="entry name" value="Aldedh"/>
    <property type="match status" value="1"/>
</dbReference>
<dbReference type="Proteomes" id="UP001143486">
    <property type="component" value="Unassembled WGS sequence"/>
</dbReference>
<protein>
    <submittedName>
        <fullName evidence="4">Oxidoreductase</fullName>
    </submittedName>
</protein>
<proteinExistence type="predicted"/>
<organism evidence="4 5">
    <name type="scientific">Maricaulis virginensis</name>
    <dbReference type="NCBI Taxonomy" id="144022"/>
    <lineage>
        <taxon>Bacteria</taxon>
        <taxon>Pseudomonadati</taxon>
        <taxon>Pseudomonadota</taxon>
        <taxon>Alphaproteobacteria</taxon>
        <taxon>Maricaulales</taxon>
        <taxon>Maricaulaceae</taxon>
        <taxon>Maricaulis</taxon>
    </lineage>
</organism>
<dbReference type="RefSeq" id="WP_271187597.1">
    <property type="nucleotide sequence ID" value="NZ_BSFE01000009.1"/>
</dbReference>
<keyword evidence="5" id="KW-1185">Reference proteome</keyword>
<dbReference type="InterPro" id="IPR016162">
    <property type="entry name" value="Ald_DH_N"/>
</dbReference>
<dbReference type="InterPro" id="IPR050485">
    <property type="entry name" value="Proline_metab_enzyme"/>
</dbReference>
<comment type="caution">
    <text evidence="4">The sequence shown here is derived from an EMBL/GenBank/DDBJ whole genome shotgun (WGS) entry which is preliminary data.</text>
</comment>
<dbReference type="InterPro" id="IPR015590">
    <property type="entry name" value="Aldehyde_DH_dom"/>
</dbReference>
<reference evidence="4" key="2">
    <citation type="submission" date="2023-01" db="EMBL/GenBank/DDBJ databases">
        <authorList>
            <person name="Sun Q."/>
            <person name="Evtushenko L."/>
        </authorList>
    </citation>
    <scope>NUCLEOTIDE SEQUENCE</scope>
    <source>
        <strain evidence="4">VKM B-1513</strain>
    </source>
</reference>
<dbReference type="Gene3D" id="3.40.309.10">
    <property type="entry name" value="Aldehyde Dehydrogenase, Chain A, domain 2"/>
    <property type="match status" value="1"/>
</dbReference>
<evidence type="ECO:0000313" key="4">
    <source>
        <dbReference type="EMBL" id="GLK53243.1"/>
    </source>
</evidence>
<feature type="domain" description="Aldehyde dehydrogenase" evidence="3">
    <location>
        <begin position="95"/>
        <end position="519"/>
    </location>
</feature>
<dbReference type="GO" id="GO:0009898">
    <property type="term" value="C:cytoplasmic side of plasma membrane"/>
    <property type="evidence" value="ECO:0007669"/>
    <property type="project" value="TreeGrafter"/>
</dbReference>
<evidence type="ECO:0000256" key="2">
    <source>
        <dbReference type="ARBA" id="ARBA00023027"/>
    </source>
</evidence>
<dbReference type="Gene3D" id="3.40.605.10">
    <property type="entry name" value="Aldehyde Dehydrogenase, Chain A, domain 1"/>
    <property type="match status" value="1"/>
</dbReference>
<dbReference type="SUPFAM" id="SSF53720">
    <property type="entry name" value="ALDH-like"/>
    <property type="match status" value="1"/>
</dbReference>
<dbReference type="PANTHER" id="PTHR42862">
    <property type="entry name" value="DELTA-1-PYRROLINE-5-CARBOXYLATE DEHYDROGENASE 1, ISOFORM A-RELATED"/>
    <property type="match status" value="1"/>
</dbReference>
<reference evidence="4" key="1">
    <citation type="journal article" date="2014" name="Int. J. Syst. Evol. Microbiol.">
        <title>Complete genome sequence of Corynebacterium casei LMG S-19264T (=DSM 44701T), isolated from a smear-ripened cheese.</title>
        <authorList>
            <consortium name="US DOE Joint Genome Institute (JGI-PGF)"/>
            <person name="Walter F."/>
            <person name="Albersmeier A."/>
            <person name="Kalinowski J."/>
            <person name="Ruckert C."/>
        </authorList>
    </citation>
    <scope>NUCLEOTIDE SEQUENCE</scope>
    <source>
        <strain evidence="4">VKM B-1513</strain>
    </source>
</reference>
<keyword evidence="1" id="KW-0560">Oxidoreductase</keyword>
<evidence type="ECO:0000313" key="5">
    <source>
        <dbReference type="Proteomes" id="UP001143486"/>
    </source>
</evidence>
<dbReference type="GO" id="GO:0010133">
    <property type="term" value="P:L-proline catabolic process to L-glutamate"/>
    <property type="evidence" value="ECO:0007669"/>
    <property type="project" value="TreeGrafter"/>
</dbReference>
<accession>A0A9W6INH0</accession>
<dbReference type="AlphaFoldDB" id="A0A9W6INH0"/>
<evidence type="ECO:0000256" key="1">
    <source>
        <dbReference type="ARBA" id="ARBA00023002"/>
    </source>
</evidence>
<dbReference type="PANTHER" id="PTHR42862:SF1">
    <property type="entry name" value="DELTA-1-PYRROLINE-5-CARBOXYLATE DEHYDROGENASE 2, ISOFORM A-RELATED"/>
    <property type="match status" value="1"/>
</dbReference>